<keyword evidence="1" id="KW-0812">Transmembrane</keyword>
<evidence type="ECO:0000256" key="1">
    <source>
        <dbReference type="SAM" id="Phobius"/>
    </source>
</evidence>
<dbReference type="InterPro" id="IPR006938">
    <property type="entry name" value="DUF624"/>
</dbReference>
<feature type="transmembrane region" description="Helical" evidence="1">
    <location>
        <begin position="72"/>
        <end position="89"/>
    </location>
</feature>
<feature type="transmembrane region" description="Helical" evidence="1">
    <location>
        <begin position="12"/>
        <end position="36"/>
    </location>
</feature>
<organism evidence="2 3">
    <name type="scientific">Vagococcus martis</name>
    <dbReference type="NCBI Taxonomy" id="1768210"/>
    <lineage>
        <taxon>Bacteria</taxon>
        <taxon>Bacillati</taxon>
        <taxon>Bacillota</taxon>
        <taxon>Bacilli</taxon>
        <taxon>Lactobacillales</taxon>
        <taxon>Enterococcaceae</taxon>
        <taxon>Vagococcus</taxon>
    </lineage>
</organism>
<comment type="caution">
    <text evidence="2">The sequence shown here is derived from an EMBL/GenBank/DDBJ whole genome shotgun (WGS) entry which is preliminary data.</text>
</comment>
<gene>
    <name evidence="2" type="ORF">BW731_02340</name>
</gene>
<keyword evidence="3" id="KW-1185">Reference proteome</keyword>
<dbReference type="Proteomes" id="UP000189970">
    <property type="component" value="Unassembled WGS sequence"/>
</dbReference>
<dbReference type="EMBL" id="MVAB01000001">
    <property type="protein sequence ID" value="OPF87126.1"/>
    <property type="molecule type" value="Genomic_DNA"/>
</dbReference>
<dbReference type="Pfam" id="PF04854">
    <property type="entry name" value="DUF624"/>
    <property type="match status" value="1"/>
</dbReference>
<keyword evidence="1" id="KW-0472">Membrane</keyword>
<sequence length="201" mass="23319">MIDKGFKGVWLIVKLNLLFVLFSLCGLVVFGVGPALQMMNDLFVESEFDYKEITFHKAWISFKSHFVRSNQLFWLYNGCLAILFYNLYLSVQLKGLLWLIIDFLLLTMSLLIFVSYQYVLVYESEYELPMLQLIKLSCISVFLSFSSFLKLLIGIAIILGFSWGMKGLLLFATFALWTAWNNIATKHNREFVEKRLVGNES</sequence>
<feature type="transmembrane region" description="Helical" evidence="1">
    <location>
        <begin position="168"/>
        <end position="184"/>
    </location>
</feature>
<proteinExistence type="predicted"/>
<feature type="transmembrane region" description="Helical" evidence="1">
    <location>
        <begin position="139"/>
        <end position="161"/>
    </location>
</feature>
<evidence type="ECO:0008006" key="4">
    <source>
        <dbReference type="Google" id="ProtNLM"/>
    </source>
</evidence>
<protein>
    <recommendedName>
        <fullName evidence="4">DUF624 domain-containing protein</fullName>
    </recommendedName>
</protein>
<dbReference type="AlphaFoldDB" id="A0A1V4DFM2"/>
<dbReference type="RefSeq" id="WP_079345367.1">
    <property type="nucleotide sequence ID" value="NZ_MVAB01000001.1"/>
</dbReference>
<evidence type="ECO:0000313" key="2">
    <source>
        <dbReference type="EMBL" id="OPF87126.1"/>
    </source>
</evidence>
<reference evidence="2 3" key="1">
    <citation type="submission" date="2017-02" db="EMBL/GenBank/DDBJ databases">
        <title>Vagococcus cremeus sp. nov., isolated from the small intestine of a marten, Martes flavigula.</title>
        <authorList>
            <person name="Tak E.J."/>
            <person name="Bae J.-W."/>
        </authorList>
    </citation>
    <scope>NUCLEOTIDE SEQUENCE [LARGE SCALE GENOMIC DNA]</scope>
    <source>
        <strain evidence="2 3">D7T301</strain>
    </source>
</reference>
<accession>A0A1V4DFM2</accession>
<evidence type="ECO:0000313" key="3">
    <source>
        <dbReference type="Proteomes" id="UP000189970"/>
    </source>
</evidence>
<name>A0A1V4DFM2_9ENTE</name>
<feature type="transmembrane region" description="Helical" evidence="1">
    <location>
        <begin position="96"/>
        <end position="119"/>
    </location>
</feature>
<keyword evidence="1" id="KW-1133">Transmembrane helix</keyword>